<comment type="caution">
    <text evidence="2">The sequence shown here is derived from an EMBL/GenBank/DDBJ whole genome shotgun (WGS) entry which is preliminary data.</text>
</comment>
<evidence type="ECO:0000256" key="1">
    <source>
        <dbReference type="SAM" id="MobiDB-lite"/>
    </source>
</evidence>
<dbReference type="Proteomes" id="UP000184267">
    <property type="component" value="Unassembled WGS sequence"/>
</dbReference>
<dbReference type="EMBL" id="MNAD01000733">
    <property type="protein sequence ID" value="OJT10783.1"/>
    <property type="molecule type" value="Genomic_DNA"/>
</dbReference>
<name>A0A1M2VT52_TRAPU</name>
<keyword evidence="3" id="KW-1185">Reference proteome</keyword>
<sequence length="61" mass="6649">MRARTRSIQRSGQPEQAHWCTKCVRRFDDPDGVTPSTSGGHAAESTTAGGSYRRLKTAGAW</sequence>
<evidence type="ECO:0000313" key="3">
    <source>
        <dbReference type="Proteomes" id="UP000184267"/>
    </source>
</evidence>
<feature type="region of interest" description="Disordered" evidence="1">
    <location>
        <begin position="26"/>
        <end position="61"/>
    </location>
</feature>
<feature type="compositionally biased region" description="Polar residues" evidence="1">
    <location>
        <begin position="34"/>
        <end position="49"/>
    </location>
</feature>
<reference evidence="2 3" key="1">
    <citation type="submission" date="2016-10" db="EMBL/GenBank/DDBJ databases">
        <title>Genome sequence of the basidiomycete white-rot fungus Trametes pubescens.</title>
        <authorList>
            <person name="Makela M.R."/>
            <person name="Granchi Z."/>
            <person name="Peng M."/>
            <person name="De Vries R.P."/>
            <person name="Grigoriev I."/>
            <person name="Riley R."/>
            <person name="Hilden K."/>
        </authorList>
    </citation>
    <scope>NUCLEOTIDE SEQUENCE [LARGE SCALE GENOMIC DNA]</scope>
    <source>
        <strain evidence="2 3">FBCC735</strain>
    </source>
</reference>
<gene>
    <name evidence="2" type="ORF">TRAPUB_12701</name>
</gene>
<dbReference type="OrthoDB" id="3055037at2759"/>
<accession>A0A1M2VT52</accession>
<evidence type="ECO:0000313" key="2">
    <source>
        <dbReference type="EMBL" id="OJT10783.1"/>
    </source>
</evidence>
<protein>
    <submittedName>
        <fullName evidence="2">Uncharacterized protein</fullName>
    </submittedName>
</protein>
<organism evidence="2 3">
    <name type="scientific">Trametes pubescens</name>
    <name type="common">White-rot fungus</name>
    <dbReference type="NCBI Taxonomy" id="154538"/>
    <lineage>
        <taxon>Eukaryota</taxon>
        <taxon>Fungi</taxon>
        <taxon>Dikarya</taxon>
        <taxon>Basidiomycota</taxon>
        <taxon>Agaricomycotina</taxon>
        <taxon>Agaricomycetes</taxon>
        <taxon>Polyporales</taxon>
        <taxon>Polyporaceae</taxon>
        <taxon>Trametes</taxon>
    </lineage>
</organism>
<dbReference type="AlphaFoldDB" id="A0A1M2VT52"/>
<proteinExistence type="predicted"/>